<dbReference type="EMBL" id="GIFC01002471">
    <property type="protein sequence ID" value="MXU84554.1"/>
    <property type="molecule type" value="Transcribed_RNA"/>
</dbReference>
<evidence type="ECO:0000313" key="1">
    <source>
        <dbReference type="EMBL" id="MXU84554.1"/>
    </source>
</evidence>
<dbReference type="AlphaFoldDB" id="A0A6B0U702"/>
<protein>
    <submittedName>
        <fullName evidence="1">Uncharacterized protein</fullName>
    </submittedName>
</protein>
<name>A0A6B0U702_IXORI</name>
<proteinExistence type="predicted"/>
<organism evidence="1">
    <name type="scientific">Ixodes ricinus</name>
    <name type="common">Common tick</name>
    <name type="synonym">Acarus ricinus</name>
    <dbReference type="NCBI Taxonomy" id="34613"/>
    <lineage>
        <taxon>Eukaryota</taxon>
        <taxon>Metazoa</taxon>
        <taxon>Ecdysozoa</taxon>
        <taxon>Arthropoda</taxon>
        <taxon>Chelicerata</taxon>
        <taxon>Arachnida</taxon>
        <taxon>Acari</taxon>
        <taxon>Parasitiformes</taxon>
        <taxon>Ixodida</taxon>
        <taxon>Ixodoidea</taxon>
        <taxon>Ixodidae</taxon>
        <taxon>Ixodinae</taxon>
        <taxon>Ixodes</taxon>
    </lineage>
</organism>
<accession>A0A6B0U702</accession>
<sequence length="81" mass="9593">MRREISCSILFAMASFRRARCRLKSRRVARLQRQKTRTIRHISRGITANPSKYCLMNKGRPCPTWTDLLKNVGWRRLKTST</sequence>
<reference evidence="1" key="1">
    <citation type="submission" date="2019-12" db="EMBL/GenBank/DDBJ databases">
        <title>An insight into the sialome of adult female Ixodes ricinus ticks feeding for 6 days.</title>
        <authorList>
            <person name="Perner J."/>
            <person name="Ribeiro J.M.C."/>
        </authorList>
    </citation>
    <scope>NUCLEOTIDE SEQUENCE</scope>
    <source>
        <strain evidence="1">Semi-engorged</strain>
        <tissue evidence="1">Salivary glands</tissue>
    </source>
</reference>